<evidence type="ECO:0000313" key="3">
    <source>
        <dbReference type="Proteomes" id="UP000740926"/>
    </source>
</evidence>
<dbReference type="Proteomes" id="UP000740926">
    <property type="component" value="Unassembled WGS sequence"/>
</dbReference>
<comment type="caution">
    <text evidence="2">The sequence shown here is derived from an EMBL/GenBank/DDBJ whole genome shotgun (WGS) entry which is preliminary data.</text>
</comment>
<evidence type="ECO:0000313" key="2">
    <source>
        <dbReference type="EMBL" id="KAG1530814.1"/>
    </source>
</evidence>
<evidence type="ECO:0000256" key="1">
    <source>
        <dbReference type="SAM" id="MobiDB-lite"/>
    </source>
</evidence>
<reference evidence="2 3" key="1">
    <citation type="journal article" date="2020" name="Microb. Genom.">
        <title>Genetic diversity of clinical and environmental Mucorales isolates obtained from an investigation of mucormycosis cases among solid organ transplant recipients.</title>
        <authorList>
            <person name="Nguyen M.H."/>
            <person name="Kaul D."/>
            <person name="Muto C."/>
            <person name="Cheng S.J."/>
            <person name="Richter R.A."/>
            <person name="Bruno V.M."/>
            <person name="Liu G."/>
            <person name="Beyhan S."/>
            <person name="Sundermann A.J."/>
            <person name="Mounaud S."/>
            <person name="Pasculle A.W."/>
            <person name="Nierman W.C."/>
            <person name="Driscoll E."/>
            <person name="Cumbie R."/>
            <person name="Clancy C.J."/>
            <person name="Dupont C.L."/>
        </authorList>
    </citation>
    <scope>NUCLEOTIDE SEQUENCE [LARGE SCALE GENOMIC DNA]</scope>
    <source>
        <strain evidence="2 3">GL24</strain>
    </source>
</reference>
<proteinExistence type="predicted"/>
<dbReference type="AlphaFoldDB" id="A0A9P6XRM7"/>
<accession>A0A9P6XRM7</accession>
<name>A0A9P6XRM7_9FUNG</name>
<gene>
    <name evidence="2" type="ORF">G6F50_017069</name>
</gene>
<organism evidence="2 3">
    <name type="scientific">Rhizopus delemar</name>
    <dbReference type="NCBI Taxonomy" id="936053"/>
    <lineage>
        <taxon>Eukaryota</taxon>
        <taxon>Fungi</taxon>
        <taxon>Fungi incertae sedis</taxon>
        <taxon>Mucoromycota</taxon>
        <taxon>Mucoromycotina</taxon>
        <taxon>Mucoromycetes</taxon>
        <taxon>Mucorales</taxon>
        <taxon>Mucorineae</taxon>
        <taxon>Rhizopodaceae</taxon>
        <taxon>Rhizopus</taxon>
    </lineage>
</organism>
<dbReference type="EMBL" id="JAANIU010011806">
    <property type="protein sequence ID" value="KAG1530814.1"/>
    <property type="molecule type" value="Genomic_DNA"/>
</dbReference>
<keyword evidence="3" id="KW-1185">Reference proteome</keyword>
<sequence length="121" mass="13715">MVIDANWTVRNTHAVPIQDVHVSMGDDKQLVAVDLGGQTLSMHDADLGYRIYRLATPLQPGAEQHRRQRHLLQQPRTALVRLQRRGRDQRSQRAPQTRPRRTAAHAQAGGPSRACQHLHLQ</sequence>
<feature type="region of interest" description="Disordered" evidence="1">
    <location>
        <begin position="60"/>
        <end position="121"/>
    </location>
</feature>
<protein>
    <submittedName>
        <fullName evidence="2">Uncharacterized protein</fullName>
    </submittedName>
</protein>